<evidence type="ECO:0000259" key="2">
    <source>
        <dbReference type="Pfam" id="PF00107"/>
    </source>
</evidence>
<reference evidence="5" key="1">
    <citation type="submission" date="2021-01" db="EMBL/GenBank/DDBJ databases">
        <title>Draft genome sequence of Nasalis larvatus strain YZ03.</title>
        <authorList>
            <person name="Suzuki-Hashido N."/>
            <person name="Tsuchida S."/>
            <person name="Hayakawa T."/>
        </authorList>
    </citation>
    <scope>NUCLEOTIDE SEQUENCE [LARGE SCALE GENOMIC DNA]</scope>
    <source>
        <strain evidence="5">YZ03</strain>
    </source>
</reference>
<sequence>MKTMKAAIYYGQKHVEVKELPIEECGPDDVLVQNIYSSICGTDVAVYQHGPNTGHKVTPGGEFGHETVSRVVKVGENVKDVQVGDRIYPYPLLAKNDISRAGTLGGFSQYMLLPKAKLNRSFYKVPAAISDRLAALTEPFTVGTRAARRGNPQAGEHGIVFGAGTIGIAAAVALKHFGMDKVMICDLADFRLNIARELGFEVCNPGKEDWREKAQAYFGQARSLTGEVADIDEWVDAAGATSILDDFFDFGKISSRFVAVAVNNKPRQVDLLHMTYAQQSLIGSGGYFPEDVKDVFAIMSSGKWPLEKMITQEYPLDQIVTGLETASDPSKALNVIVKPN</sequence>
<feature type="domain" description="Alcohol dehydrogenase-like C-terminal" evidence="2">
    <location>
        <begin position="166"/>
        <end position="300"/>
    </location>
</feature>
<dbReference type="Pfam" id="PF08240">
    <property type="entry name" value="ADH_N"/>
    <property type="match status" value="1"/>
</dbReference>
<dbReference type="Proteomes" id="UP000616547">
    <property type="component" value="Unassembled WGS sequence"/>
</dbReference>
<dbReference type="SUPFAM" id="SSF51735">
    <property type="entry name" value="NAD(P)-binding Rossmann-fold domains"/>
    <property type="match status" value="1"/>
</dbReference>
<dbReference type="RefSeq" id="WP_244660658.1">
    <property type="nucleotide sequence ID" value="NZ_BOCG01000114.1"/>
</dbReference>
<comment type="caution">
    <text evidence="4">The sequence shown here is derived from an EMBL/GenBank/DDBJ whole genome shotgun (WGS) entry which is preliminary data.</text>
</comment>
<dbReference type="PANTHER" id="PTHR43401">
    <property type="entry name" value="L-THREONINE 3-DEHYDROGENASE"/>
    <property type="match status" value="1"/>
</dbReference>
<proteinExistence type="predicted"/>
<evidence type="ECO:0000256" key="1">
    <source>
        <dbReference type="ARBA" id="ARBA00023002"/>
    </source>
</evidence>
<dbReference type="Gene3D" id="3.40.50.720">
    <property type="entry name" value="NAD(P)-binding Rossmann-like Domain"/>
    <property type="match status" value="1"/>
</dbReference>
<gene>
    <name evidence="4" type="ORF">lacNasYZ03_03620</name>
</gene>
<evidence type="ECO:0000313" key="4">
    <source>
        <dbReference type="EMBL" id="GHW00675.1"/>
    </source>
</evidence>
<dbReference type="PANTHER" id="PTHR43401:SF2">
    <property type="entry name" value="L-THREONINE 3-DEHYDROGENASE"/>
    <property type="match status" value="1"/>
</dbReference>
<protein>
    <submittedName>
        <fullName evidence="4">Threonine dehydrogenase</fullName>
    </submittedName>
</protein>
<accession>A0ABQ3W5Q2</accession>
<name>A0ABQ3W5Q2_9LACO</name>
<dbReference type="InterPro" id="IPR013154">
    <property type="entry name" value="ADH-like_N"/>
</dbReference>
<dbReference type="Gene3D" id="3.90.180.10">
    <property type="entry name" value="Medium-chain alcohol dehydrogenases, catalytic domain"/>
    <property type="match status" value="2"/>
</dbReference>
<dbReference type="InterPro" id="IPR013149">
    <property type="entry name" value="ADH-like_C"/>
</dbReference>
<dbReference type="EMBL" id="BOCI01000117">
    <property type="protein sequence ID" value="GHW00675.1"/>
    <property type="molecule type" value="Genomic_DNA"/>
</dbReference>
<evidence type="ECO:0000313" key="5">
    <source>
        <dbReference type="Proteomes" id="UP000616547"/>
    </source>
</evidence>
<dbReference type="Pfam" id="PF00107">
    <property type="entry name" value="ADH_zinc_N"/>
    <property type="match status" value="1"/>
</dbReference>
<dbReference type="InterPro" id="IPR011032">
    <property type="entry name" value="GroES-like_sf"/>
</dbReference>
<evidence type="ECO:0000259" key="3">
    <source>
        <dbReference type="Pfam" id="PF08240"/>
    </source>
</evidence>
<feature type="domain" description="Alcohol dehydrogenase-like N-terminal" evidence="3">
    <location>
        <begin position="26"/>
        <end position="118"/>
    </location>
</feature>
<keyword evidence="5" id="KW-1185">Reference proteome</keyword>
<keyword evidence="1" id="KW-0560">Oxidoreductase</keyword>
<dbReference type="InterPro" id="IPR036291">
    <property type="entry name" value="NAD(P)-bd_dom_sf"/>
</dbReference>
<dbReference type="SUPFAM" id="SSF50129">
    <property type="entry name" value="GroES-like"/>
    <property type="match status" value="1"/>
</dbReference>
<organism evidence="4 5">
    <name type="scientific">Lactobacillus nasalidis</name>
    <dbReference type="NCBI Taxonomy" id="2797258"/>
    <lineage>
        <taxon>Bacteria</taxon>
        <taxon>Bacillati</taxon>
        <taxon>Bacillota</taxon>
        <taxon>Bacilli</taxon>
        <taxon>Lactobacillales</taxon>
        <taxon>Lactobacillaceae</taxon>
        <taxon>Lactobacillus</taxon>
    </lineage>
</organism>
<dbReference type="InterPro" id="IPR050129">
    <property type="entry name" value="Zn_alcohol_dh"/>
</dbReference>